<dbReference type="PANTHER" id="PTHR12911">
    <property type="entry name" value="SAD1/UNC-84-LIKE PROTEIN-RELATED"/>
    <property type="match status" value="1"/>
</dbReference>
<reference evidence="7" key="5">
    <citation type="submission" date="2025-09" db="UniProtKB">
        <authorList>
            <consortium name="Ensembl"/>
        </authorList>
    </citation>
    <scope>IDENTIFICATION</scope>
</reference>
<dbReference type="GO" id="GO:0043495">
    <property type="term" value="F:protein-membrane adaptor activity"/>
    <property type="evidence" value="ECO:0007669"/>
    <property type="project" value="TreeGrafter"/>
</dbReference>
<dbReference type="GO" id="GO:0034993">
    <property type="term" value="C:meiotic nuclear membrane microtubule tethering complex"/>
    <property type="evidence" value="ECO:0007669"/>
    <property type="project" value="TreeGrafter"/>
</dbReference>
<comment type="subcellular location">
    <subcellularLocation>
        <location evidence="5">Nucleus inner membrane</location>
        <topology evidence="5">Single-pass type II membrane protein</topology>
    </subcellularLocation>
</comment>
<keyword evidence="8" id="KW-1185">Reference proteome</keyword>
<protein>
    <recommendedName>
        <fullName evidence="6">SUN domain-containing protein</fullName>
    </recommendedName>
</protein>
<evidence type="ECO:0000256" key="2">
    <source>
        <dbReference type="ARBA" id="ARBA00022989"/>
    </source>
</evidence>
<proteinExistence type="predicted"/>
<evidence type="ECO:0000256" key="1">
    <source>
        <dbReference type="ARBA" id="ARBA00022692"/>
    </source>
</evidence>
<organism evidence="7 8">
    <name type="scientific">Callorhinchus milii</name>
    <name type="common">Ghost shark</name>
    <dbReference type="NCBI Taxonomy" id="7868"/>
    <lineage>
        <taxon>Eukaryota</taxon>
        <taxon>Metazoa</taxon>
        <taxon>Chordata</taxon>
        <taxon>Craniata</taxon>
        <taxon>Vertebrata</taxon>
        <taxon>Chondrichthyes</taxon>
        <taxon>Holocephali</taxon>
        <taxon>Chimaeriformes</taxon>
        <taxon>Callorhinchidae</taxon>
        <taxon>Callorhinchus</taxon>
    </lineage>
</organism>
<dbReference type="Pfam" id="PF07738">
    <property type="entry name" value="Sad1_UNC"/>
    <property type="match status" value="1"/>
</dbReference>
<keyword evidence="4" id="KW-0472">Membrane</keyword>
<reference evidence="8" key="3">
    <citation type="journal article" date="2014" name="Nature">
        <title>Elephant shark genome provides unique insights into gnathostome evolution.</title>
        <authorList>
            <consortium name="International Elephant Shark Genome Sequencing Consortium"/>
            <person name="Venkatesh B."/>
            <person name="Lee A.P."/>
            <person name="Ravi V."/>
            <person name="Maurya A.K."/>
            <person name="Lian M.M."/>
            <person name="Swann J.B."/>
            <person name="Ohta Y."/>
            <person name="Flajnik M.F."/>
            <person name="Sutoh Y."/>
            <person name="Kasahara M."/>
            <person name="Hoon S."/>
            <person name="Gangu V."/>
            <person name="Roy S.W."/>
            <person name="Irimia M."/>
            <person name="Korzh V."/>
            <person name="Kondrychyn I."/>
            <person name="Lim Z.W."/>
            <person name="Tay B.H."/>
            <person name="Tohari S."/>
            <person name="Kong K.W."/>
            <person name="Ho S."/>
            <person name="Lorente-Galdos B."/>
            <person name="Quilez J."/>
            <person name="Marques-Bonet T."/>
            <person name="Raney B.J."/>
            <person name="Ingham P.W."/>
            <person name="Tay A."/>
            <person name="Hillier L.W."/>
            <person name="Minx P."/>
            <person name="Boehm T."/>
            <person name="Wilson R.K."/>
            <person name="Brenner S."/>
            <person name="Warren W.C."/>
        </authorList>
    </citation>
    <scope>NUCLEOTIDE SEQUENCE [LARGE SCALE GENOMIC DNA]</scope>
</reference>
<keyword evidence="3" id="KW-0175">Coiled coil</keyword>
<reference evidence="8" key="1">
    <citation type="journal article" date="2006" name="Science">
        <title>Ancient noncoding elements conserved in the human genome.</title>
        <authorList>
            <person name="Venkatesh B."/>
            <person name="Kirkness E.F."/>
            <person name="Loh Y.H."/>
            <person name="Halpern A.L."/>
            <person name="Lee A.P."/>
            <person name="Johnson J."/>
            <person name="Dandona N."/>
            <person name="Viswanathan L.D."/>
            <person name="Tay A."/>
            <person name="Venter J.C."/>
            <person name="Strausberg R.L."/>
            <person name="Brenner S."/>
        </authorList>
    </citation>
    <scope>NUCLEOTIDE SEQUENCE [LARGE SCALE GENOMIC DNA]</scope>
</reference>
<dbReference type="OMA" id="SANEVYW"/>
<dbReference type="Proteomes" id="UP000314986">
    <property type="component" value="Unassembled WGS sequence"/>
</dbReference>
<dbReference type="Gene3D" id="2.60.120.260">
    <property type="entry name" value="Galactose-binding domain-like"/>
    <property type="match status" value="1"/>
</dbReference>
<accession>A0A4W3I8C7</accession>
<dbReference type="PROSITE" id="PS51469">
    <property type="entry name" value="SUN"/>
    <property type="match status" value="1"/>
</dbReference>
<evidence type="ECO:0000313" key="7">
    <source>
        <dbReference type="Ensembl" id="ENSCMIP00000023736.1"/>
    </source>
</evidence>
<evidence type="ECO:0000256" key="3">
    <source>
        <dbReference type="ARBA" id="ARBA00023054"/>
    </source>
</evidence>
<evidence type="ECO:0000259" key="6">
    <source>
        <dbReference type="PROSITE" id="PS51469"/>
    </source>
</evidence>
<dbReference type="InterPro" id="IPR012919">
    <property type="entry name" value="SUN_dom"/>
</dbReference>
<evidence type="ECO:0000256" key="5">
    <source>
        <dbReference type="ARBA" id="ARBA00037816"/>
    </source>
</evidence>
<dbReference type="AlphaFoldDB" id="A0A4W3I8C7"/>
<sequence>RLSLKVATFSHSLSLSLSPQPDVHPGNCWAFKGSQGFVVIHLSAPIRPTAFTLEHIPKSVALLGSISSAPRDFAVYGLADESKEEGHLIGRYTYDQDSDPIQIFPVQNEEHGAYRVIELRVSNNWGHPEYTCLYRFRVHGDPAK</sequence>
<keyword evidence="2" id="KW-1133">Transmembrane helix</keyword>
<keyword evidence="1" id="KW-0812">Transmembrane</keyword>
<dbReference type="FunFam" id="2.60.120.260:FF:000009">
    <property type="entry name" value="SUN domain-containing protein 1 isoform X1"/>
    <property type="match status" value="1"/>
</dbReference>
<evidence type="ECO:0000313" key="8">
    <source>
        <dbReference type="Proteomes" id="UP000314986"/>
    </source>
</evidence>
<reference evidence="8" key="2">
    <citation type="journal article" date="2007" name="PLoS Biol.">
        <title>Survey sequencing and comparative analysis of the elephant shark (Callorhinchus milii) genome.</title>
        <authorList>
            <person name="Venkatesh B."/>
            <person name="Kirkness E.F."/>
            <person name="Loh Y.H."/>
            <person name="Halpern A.L."/>
            <person name="Lee A.P."/>
            <person name="Johnson J."/>
            <person name="Dandona N."/>
            <person name="Viswanathan L.D."/>
            <person name="Tay A."/>
            <person name="Venter J.C."/>
            <person name="Strausberg R.L."/>
            <person name="Brenner S."/>
        </authorList>
    </citation>
    <scope>NUCLEOTIDE SEQUENCE [LARGE SCALE GENOMIC DNA]</scope>
</reference>
<dbReference type="PANTHER" id="PTHR12911:SF8">
    <property type="entry name" value="KLAROID PROTEIN-RELATED"/>
    <property type="match status" value="1"/>
</dbReference>
<dbReference type="GO" id="GO:0005637">
    <property type="term" value="C:nuclear inner membrane"/>
    <property type="evidence" value="ECO:0007669"/>
    <property type="project" value="UniProtKB-SubCell"/>
</dbReference>
<evidence type="ECO:0000256" key="4">
    <source>
        <dbReference type="ARBA" id="ARBA00023136"/>
    </source>
</evidence>
<feature type="domain" description="SUN" evidence="6">
    <location>
        <begin position="1"/>
        <end position="143"/>
    </location>
</feature>
<dbReference type="InterPro" id="IPR045119">
    <property type="entry name" value="SUN1-5"/>
</dbReference>
<reference evidence="7" key="4">
    <citation type="submission" date="2025-08" db="UniProtKB">
        <authorList>
            <consortium name="Ensembl"/>
        </authorList>
    </citation>
    <scope>IDENTIFICATION</scope>
</reference>
<dbReference type="GeneTree" id="ENSGT00940000155830"/>
<dbReference type="Ensembl" id="ENSCMIT00000024138.1">
    <property type="protein sequence ID" value="ENSCMIP00000023736.1"/>
    <property type="gene ID" value="ENSCMIG00000010568.1"/>
</dbReference>
<name>A0A4W3I8C7_CALMI</name>